<dbReference type="PROSITE" id="PS01249">
    <property type="entry name" value="HYPA"/>
    <property type="match status" value="1"/>
</dbReference>
<dbReference type="Gene3D" id="3.30.2320.80">
    <property type="match status" value="1"/>
</dbReference>
<dbReference type="GeneID" id="30322231"/>
<evidence type="ECO:0000256" key="5">
    <source>
        <dbReference type="HAMAP-Rule" id="MF_00213"/>
    </source>
</evidence>
<name>A0A0F7D2M8_SERFO</name>
<dbReference type="GO" id="GO:0008270">
    <property type="term" value="F:zinc ion binding"/>
    <property type="evidence" value="ECO:0007669"/>
    <property type="project" value="UniProtKB-UniRule"/>
</dbReference>
<feature type="binding site" evidence="5">
    <location>
        <position position="76"/>
    </location>
    <ligand>
        <name>Zn(2+)</name>
        <dbReference type="ChEBI" id="CHEBI:29105"/>
    </ligand>
</feature>
<dbReference type="Pfam" id="PF01155">
    <property type="entry name" value="HypA"/>
    <property type="match status" value="1"/>
</dbReference>
<comment type="function">
    <text evidence="5">Involved in the maturation of [NiFe] hydrogenases. Required for nickel insertion into the metal center of the hydrogenase.</text>
</comment>
<dbReference type="AlphaFoldDB" id="A0A0F7D2M8"/>
<dbReference type="STRING" id="47917.AV650_14050"/>
<dbReference type="InterPro" id="IPR020538">
    <property type="entry name" value="Hydgase_Ni_incorp_HypA/HybF_CS"/>
</dbReference>
<dbReference type="NCBIfam" id="TIGR00100">
    <property type="entry name" value="hypA"/>
    <property type="match status" value="1"/>
</dbReference>
<organism evidence="6 7">
    <name type="scientific">Serratia fonticola</name>
    <dbReference type="NCBI Taxonomy" id="47917"/>
    <lineage>
        <taxon>Bacteria</taxon>
        <taxon>Pseudomonadati</taxon>
        <taxon>Pseudomonadota</taxon>
        <taxon>Gammaproteobacteria</taxon>
        <taxon>Enterobacterales</taxon>
        <taxon>Yersiniaceae</taxon>
        <taxon>Serratia</taxon>
    </lineage>
</organism>
<dbReference type="KEGG" id="sfw:WN53_18820"/>
<dbReference type="FunFam" id="3.30.2320.80:FF:000001">
    <property type="entry name" value="Hydrogenase maturation factor HypA"/>
    <property type="match status" value="1"/>
</dbReference>
<accession>A0A0F7D2M8</accession>
<dbReference type="HAMAP" id="MF_00213">
    <property type="entry name" value="HypA_HybF"/>
    <property type="match status" value="1"/>
</dbReference>
<evidence type="ECO:0000313" key="7">
    <source>
        <dbReference type="Proteomes" id="UP000270487"/>
    </source>
</evidence>
<dbReference type="NCBIfam" id="NF002979">
    <property type="entry name" value="PRK03681.1"/>
    <property type="match status" value="1"/>
</dbReference>
<dbReference type="PIRSF" id="PIRSF004761">
    <property type="entry name" value="Hydrgn_mat_HypA"/>
    <property type="match status" value="1"/>
</dbReference>
<dbReference type="EMBL" id="LR134492">
    <property type="protein sequence ID" value="VEI68532.1"/>
    <property type="molecule type" value="Genomic_DNA"/>
</dbReference>
<keyword evidence="2 5" id="KW-0533">Nickel</keyword>
<feature type="binding site" evidence="5">
    <location>
        <position position="92"/>
    </location>
    <ligand>
        <name>Zn(2+)</name>
        <dbReference type="ChEBI" id="CHEBI:29105"/>
    </ligand>
</feature>
<dbReference type="GO" id="GO:0016530">
    <property type="term" value="F:metallochaperone activity"/>
    <property type="evidence" value="ECO:0007669"/>
    <property type="project" value="UniProtKB-ARBA"/>
</dbReference>
<evidence type="ECO:0000256" key="3">
    <source>
        <dbReference type="ARBA" id="ARBA00022723"/>
    </source>
</evidence>
<reference evidence="6 7" key="1">
    <citation type="submission" date="2018-12" db="EMBL/GenBank/DDBJ databases">
        <authorList>
            <consortium name="Pathogen Informatics"/>
        </authorList>
    </citation>
    <scope>NUCLEOTIDE SEQUENCE [LARGE SCALE GENOMIC DNA]</scope>
    <source>
        <strain evidence="6 7">NCTC13193</strain>
    </source>
</reference>
<evidence type="ECO:0000256" key="4">
    <source>
        <dbReference type="ARBA" id="ARBA00022833"/>
    </source>
</evidence>
<dbReference type="GO" id="GO:0051604">
    <property type="term" value="P:protein maturation"/>
    <property type="evidence" value="ECO:0007669"/>
    <property type="project" value="InterPro"/>
</dbReference>
<protein>
    <recommendedName>
        <fullName evidence="5">Hydrogenase maturation factor HypA</fullName>
    </recommendedName>
</protein>
<dbReference type="Proteomes" id="UP000270487">
    <property type="component" value="Chromosome"/>
</dbReference>
<gene>
    <name evidence="6" type="primary">hypA_2</name>
    <name evidence="5" type="synonym">hypA</name>
    <name evidence="6" type="ORF">NCTC13193_02349</name>
</gene>
<feature type="binding site" evidence="5">
    <location>
        <position position="73"/>
    </location>
    <ligand>
        <name>Zn(2+)</name>
        <dbReference type="ChEBI" id="CHEBI:29105"/>
    </ligand>
</feature>
<keyword evidence="4 5" id="KW-0862">Zinc</keyword>
<evidence type="ECO:0000313" key="6">
    <source>
        <dbReference type="EMBL" id="VEI68532.1"/>
    </source>
</evidence>
<dbReference type="PANTHER" id="PTHR34535">
    <property type="entry name" value="HYDROGENASE MATURATION FACTOR HYPA"/>
    <property type="match status" value="1"/>
</dbReference>
<evidence type="ECO:0000256" key="2">
    <source>
        <dbReference type="ARBA" id="ARBA00022596"/>
    </source>
</evidence>
<sequence length="113" mass="12675">MHEISLCLSTMELIEQQARQHGAKRVTAVWLEIGALSCIEEHALRFSFASASRNTLAEGCQLLLDYQAARAWCWSCSMSVLIEKHDEGCPQCGSHQLRVESGDSLRLKQLEVE</sequence>
<feature type="binding site" evidence="5">
    <location>
        <position position="2"/>
    </location>
    <ligand>
        <name>Ni(2+)</name>
        <dbReference type="ChEBI" id="CHEBI:49786"/>
    </ligand>
</feature>
<proteinExistence type="inferred from homology"/>
<dbReference type="PANTHER" id="PTHR34535:SF3">
    <property type="entry name" value="HYDROGENASE MATURATION FACTOR HYPA"/>
    <property type="match status" value="1"/>
</dbReference>
<dbReference type="InterPro" id="IPR000688">
    <property type="entry name" value="HypA/HybF"/>
</dbReference>
<evidence type="ECO:0000256" key="1">
    <source>
        <dbReference type="ARBA" id="ARBA00010748"/>
    </source>
</evidence>
<feature type="binding site" evidence="5">
    <location>
        <position position="89"/>
    </location>
    <ligand>
        <name>Zn(2+)</name>
        <dbReference type="ChEBI" id="CHEBI:29105"/>
    </ligand>
</feature>
<comment type="similarity">
    <text evidence="1 5">Belongs to the HypA/HybF family.</text>
</comment>
<dbReference type="RefSeq" id="WP_024486888.1">
    <property type="nucleotide sequence ID" value="NZ_CAMISI010000007.1"/>
</dbReference>
<dbReference type="GO" id="GO:0016151">
    <property type="term" value="F:nickel cation binding"/>
    <property type="evidence" value="ECO:0007669"/>
    <property type="project" value="UniProtKB-UniRule"/>
</dbReference>
<dbReference type="NCBIfam" id="NF009046">
    <property type="entry name" value="PRK12380.1"/>
    <property type="match status" value="1"/>
</dbReference>
<keyword evidence="3 5" id="KW-0479">Metal-binding</keyword>